<evidence type="ECO:0000313" key="2">
    <source>
        <dbReference type="EMBL" id="SVE15038.1"/>
    </source>
</evidence>
<reference evidence="2" key="1">
    <citation type="submission" date="2018-05" db="EMBL/GenBank/DDBJ databases">
        <authorList>
            <person name="Lanie J.A."/>
            <person name="Ng W.-L."/>
            <person name="Kazmierczak K.M."/>
            <person name="Andrzejewski T.M."/>
            <person name="Davidsen T.M."/>
            <person name="Wayne K.J."/>
            <person name="Tettelin H."/>
            <person name="Glass J.I."/>
            <person name="Rusch D."/>
            <person name="Podicherti R."/>
            <person name="Tsui H.-C.T."/>
            <person name="Winkler M.E."/>
        </authorList>
    </citation>
    <scope>NUCLEOTIDE SEQUENCE</scope>
</reference>
<sequence>MASWKLVHELKSQAGKAKAAPPADAELDFGIGQGG</sequence>
<accession>A0A383B6N7</accession>
<feature type="compositionally biased region" description="Low complexity" evidence="1">
    <location>
        <begin position="14"/>
        <end position="24"/>
    </location>
</feature>
<gene>
    <name evidence="2" type="ORF">METZ01_LOCUS467892</name>
</gene>
<dbReference type="EMBL" id="UINC01197512">
    <property type="protein sequence ID" value="SVE15038.1"/>
    <property type="molecule type" value="Genomic_DNA"/>
</dbReference>
<dbReference type="AlphaFoldDB" id="A0A383B6N7"/>
<proteinExistence type="predicted"/>
<organism evidence="2">
    <name type="scientific">marine metagenome</name>
    <dbReference type="NCBI Taxonomy" id="408172"/>
    <lineage>
        <taxon>unclassified sequences</taxon>
        <taxon>metagenomes</taxon>
        <taxon>ecological metagenomes</taxon>
    </lineage>
</organism>
<feature type="region of interest" description="Disordered" evidence="1">
    <location>
        <begin position="13"/>
        <end position="35"/>
    </location>
</feature>
<evidence type="ECO:0000256" key="1">
    <source>
        <dbReference type="SAM" id="MobiDB-lite"/>
    </source>
</evidence>
<name>A0A383B6N7_9ZZZZ</name>
<protein>
    <submittedName>
        <fullName evidence="2">Uncharacterized protein</fullName>
    </submittedName>
</protein>